<keyword evidence="3" id="KW-1185">Reference proteome</keyword>
<sequence>MDLRLVPQASGSRANSYDLQPGLSNDWSWTRSLLGWLPASRDFRRSMYRGERSREKDRAKAPECADDEDGEPSKGTRVREMKGGEGGTSTLMEEELRHRAAPRVEGRPRSGHSNPQHPFRFYIHT</sequence>
<organism evidence="2 3">
    <name type="scientific">Trachymyrmex septentrionalis</name>
    <dbReference type="NCBI Taxonomy" id="34720"/>
    <lineage>
        <taxon>Eukaryota</taxon>
        <taxon>Metazoa</taxon>
        <taxon>Ecdysozoa</taxon>
        <taxon>Arthropoda</taxon>
        <taxon>Hexapoda</taxon>
        <taxon>Insecta</taxon>
        <taxon>Pterygota</taxon>
        <taxon>Neoptera</taxon>
        <taxon>Endopterygota</taxon>
        <taxon>Hymenoptera</taxon>
        <taxon>Apocrita</taxon>
        <taxon>Aculeata</taxon>
        <taxon>Formicoidea</taxon>
        <taxon>Formicidae</taxon>
        <taxon>Myrmicinae</taxon>
        <taxon>Trachymyrmex</taxon>
    </lineage>
</organism>
<dbReference type="AlphaFoldDB" id="A0A195F8V5"/>
<name>A0A195F8V5_9HYME</name>
<dbReference type="EMBL" id="KQ981727">
    <property type="protein sequence ID" value="KYN36873.1"/>
    <property type="molecule type" value="Genomic_DNA"/>
</dbReference>
<accession>A0A195F8V5</accession>
<proteinExistence type="predicted"/>
<evidence type="ECO:0000313" key="2">
    <source>
        <dbReference type="EMBL" id="KYN36873.1"/>
    </source>
</evidence>
<feature type="region of interest" description="Disordered" evidence="1">
    <location>
        <begin position="1"/>
        <end position="23"/>
    </location>
</feature>
<feature type="compositionally biased region" description="Basic and acidic residues" evidence="1">
    <location>
        <begin position="94"/>
        <end position="108"/>
    </location>
</feature>
<feature type="compositionally biased region" description="Basic and acidic residues" evidence="1">
    <location>
        <begin position="45"/>
        <end position="63"/>
    </location>
</feature>
<evidence type="ECO:0000256" key="1">
    <source>
        <dbReference type="SAM" id="MobiDB-lite"/>
    </source>
</evidence>
<feature type="region of interest" description="Disordered" evidence="1">
    <location>
        <begin position="45"/>
        <end position="125"/>
    </location>
</feature>
<dbReference type="Proteomes" id="UP000078541">
    <property type="component" value="Unassembled WGS sequence"/>
</dbReference>
<protein>
    <submittedName>
        <fullName evidence="2">Uncharacterized protein</fullName>
    </submittedName>
</protein>
<evidence type="ECO:0000313" key="3">
    <source>
        <dbReference type="Proteomes" id="UP000078541"/>
    </source>
</evidence>
<feature type="compositionally biased region" description="Basic and acidic residues" evidence="1">
    <location>
        <begin position="71"/>
        <end position="83"/>
    </location>
</feature>
<gene>
    <name evidence="2" type="ORF">ALC56_08664</name>
</gene>
<reference evidence="2 3" key="1">
    <citation type="submission" date="2016-03" db="EMBL/GenBank/DDBJ databases">
        <title>Trachymyrmex septentrionalis WGS genome.</title>
        <authorList>
            <person name="Nygaard S."/>
            <person name="Hu H."/>
            <person name="Boomsma J."/>
            <person name="Zhang G."/>
        </authorList>
    </citation>
    <scope>NUCLEOTIDE SEQUENCE [LARGE SCALE GENOMIC DNA]</scope>
    <source>
        <strain evidence="2">Tsep2-gDNA-1</strain>
        <tissue evidence="2">Whole body</tissue>
    </source>
</reference>
<feature type="compositionally biased region" description="Polar residues" evidence="1">
    <location>
        <begin position="9"/>
        <end position="23"/>
    </location>
</feature>